<dbReference type="EC" id="1.1.1.169" evidence="3 10"/>
<keyword evidence="5 10" id="KW-0566">Pantothenate biosynthesis</keyword>
<dbReference type="EMBL" id="FOAN01000006">
    <property type="protein sequence ID" value="SEL93898.1"/>
    <property type="molecule type" value="Genomic_DNA"/>
</dbReference>
<comment type="similarity">
    <text evidence="2 10">Belongs to the ketopantoate reductase family.</text>
</comment>
<comment type="pathway">
    <text evidence="1 10">Cofactor biosynthesis; (R)-pantothenate biosynthesis; (R)-pantoate from 3-methyl-2-oxobutanoate: step 2/2.</text>
</comment>
<dbReference type="UniPathway" id="UPA00028">
    <property type="reaction ID" value="UER00004"/>
</dbReference>
<organism evidence="13 14">
    <name type="scientific">Bosea lupini</name>
    <dbReference type="NCBI Taxonomy" id="1036779"/>
    <lineage>
        <taxon>Bacteria</taxon>
        <taxon>Pseudomonadati</taxon>
        <taxon>Pseudomonadota</taxon>
        <taxon>Alphaproteobacteria</taxon>
        <taxon>Hyphomicrobiales</taxon>
        <taxon>Boseaceae</taxon>
        <taxon>Bosea</taxon>
    </lineage>
</organism>
<evidence type="ECO:0000256" key="4">
    <source>
        <dbReference type="ARBA" id="ARBA00019465"/>
    </source>
</evidence>
<evidence type="ECO:0000256" key="5">
    <source>
        <dbReference type="ARBA" id="ARBA00022655"/>
    </source>
</evidence>
<dbReference type="PANTHER" id="PTHR43765:SF2">
    <property type="entry name" value="2-DEHYDROPANTOATE 2-REDUCTASE"/>
    <property type="match status" value="1"/>
</dbReference>
<dbReference type="AlphaFoldDB" id="A0A1H7UB31"/>
<dbReference type="FunFam" id="1.10.1040.10:FF:000017">
    <property type="entry name" value="2-dehydropantoate 2-reductase"/>
    <property type="match status" value="1"/>
</dbReference>
<gene>
    <name evidence="13" type="ORF">SAMN04515666_106187</name>
</gene>
<dbReference type="InterPro" id="IPR013328">
    <property type="entry name" value="6PGD_dom2"/>
</dbReference>
<dbReference type="InterPro" id="IPR036291">
    <property type="entry name" value="NAD(P)-bd_dom_sf"/>
</dbReference>
<feature type="domain" description="Ketopantoate reductase N-terminal" evidence="11">
    <location>
        <begin position="6"/>
        <end position="150"/>
    </location>
</feature>
<dbReference type="Pfam" id="PF08546">
    <property type="entry name" value="ApbA_C"/>
    <property type="match status" value="1"/>
</dbReference>
<keyword evidence="14" id="KW-1185">Reference proteome</keyword>
<evidence type="ECO:0000256" key="9">
    <source>
        <dbReference type="ARBA" id="ARBA00048793"/>
    </source>
</evidence>
<evidence type="ECO:0000256" key="7">
    <source>
        <dbReference type="ARBA" id="ARBA00023002"/>
    </source>
</evidence>
<evidence type="ECO:0000256" key="3">
    <source>
        <dbReference type="ARBA" id="ARBA00013014"/>
    </source>
</evidence>
<comment type="function">
    <text evidence="10">Catalyzes the NADPH-dependent reduction of ketopantoate into pantoic acid.</text>
</comment>
<keyword evidence="6 10" id="KW-0521">NADP</keyword>
<dbReference type="InterPro" id="IPR003710">
    <property type="entry name" value="ApbA"/>
</dbReference>
<dbReference type="Gene3D" id="3.40.50.720">
    <property type="entry name" value="NAD(P)-binding Rossmann-like Domain"/>
    <property type="match status" value="1"/>
</dbReference>
<reference evidence="14" key="1">
    <citation type="submission" date="2016-10" db="EMBL/GenBank/DDBJ databases">
        <authorList>
            <person name="Varghese N."/>
            <person name="Submissions S."/>
        </authorList>
    </citation>
    <scope>NUCLEOTIDE SEQUENCE [LARGE SCALE GENOMIC DNA]</scope>
    <source>
        <strain evidence="14">LMG 26383,CCUG 61248,R- 45681</strain>
    </source>
</reference>
<comment type="catalytic activity">
    <reaction evidence="9 10">
        <text>(R)-pantoate + NADP(+) = 2-dehydropantoate + NADPH + H(+)</text>
        <dbReference type="Rhea" id="RHEA:16233"/>
        <dbReference type="ChEBI" id="CHEBI:11561"/>
        <dbReference type="ChEBI" id="CHEBI:15378"/>
        <dbReference type="ChEBI" id="CHEBI:15980"/>
        <dbReference type="ChEBI" id="CHEBI:57783"/>
        <dbReference type="ChEBI" id="CHEBI:58349"/>
        <dbReference type="EC" id="1.1.1.169"/>
    </reaction>
</comment>
<accession>A0A1H7UB31</accession>
<dbReference type="PANTHER" id="PTHR43765">
    <property type="entry name" value="2-DEHYDROPANTOATE 2-REDUCTASE-RELATED"/>
    <property type="match status" value="1"/>
</dbReference>
<name>A0A1H7UB31_9HYPH</name>
<dbReference type="Proteomes" id="UP000199664">
    <property type="component" value="Unassembled WGS sequence"/>
</dbReference>
<dbReference type="InterPro" id="IPR013332">
    <property type="entry name" value="KPR_N"/>
</dbReference>
<dbReference type="SUPFAM" id="SSF51735">
    <property type="entry name" value="NAD(P)-binding Rossmann-fold domains"/>
    <property type="match status" value="1"/>
</dbReference>
<dbReference type="STRING" id="1036779.SAMN04515666_106187"/>
<dbReference type="Pfam" id="PF02558">
    <property type="entry name" value="ApbA"/>
    <property type="match status" value="1"/>
</dbReference>
<keyword evidence="7 10" id="KW-0560">Oxidoreductase</keyword>
<dbReference type="RefSeq" id="WP_208862319.1">
    <property type="nucleotide sequence ID" value="NZ_FOAN01000006.1"/>
</dbReference>
<feature type="domain" description="Ketopantoate reductase C-terminal" evidence="12">
    <location>
        <begin position="184"/>
        <end position="303"/>
    </location>
</feature>
<dbReference type="GO" id="GO:0005737">
    <property type="term" value="C:cytoplasm"/>
    <property type="evidence" value="ECO:0007669"/>
    <property type="project" value="TreeGrafter"/>
</dbReference>
<evidence type="ECO:0000256" key="8">
    <source>
        <dbReference type="ARBA" id="ARBA00032024"/>
    </source>
</evidence>
<evidence type="ECO:0000256" key="10">
    <source>
        <dbReference type="RuleBase" id="RU362068"/>
    </source>
</evidence>
<proteinExistence type="inferred from homology"/>
<dbReference type="InterPro" id="IPR050838">
    <property type="entry name" value="Ketopantoate_reductase"/>
</dbReference>
<dbReference type="SUPFAM" id="SSF48179">
    <property type="entry name" value="6-phosphogluconate dehydrogenase C-terminal domain-like"/>
    <property type="match status" value="1"/>
</dbReference>
<evidence type="ECO:0000313" key="14">
    <source>
        <dbReference type="Proteomes" id="UP000199664"/>
    </source>
</evidence>
<evidence type="ECO:0000259" key="12">
    <source>
        <dbReference type="Pfam" id="PF08546"/>
    </source>
</evidence>
<evidence type="ECO:0000259" key="11">
    <source>
        <dbReference type="Pfam" id="PF02558"/>
    </source>
</evidence>
<dbReference type="GO" id="GO:0008677">
    <property type="term" value="F:2-dehydropantoate 2-reductase activity"/>
    <property type="evidence" value="ECO:0007669"/>
    <property type="project" value="UniProtKB-EC"/>
</dbReference>
<dbReference type="Gene3D" id="1.10.1040.10">
    <property type="entry name" value="N-(1-d-carboxylethyl)-l-norvaline Dehydrogenase, domain 2"/>
    <property type="match status" value="1"/>
</dbReference>
<dbReference type="InterPro" id="IPR008927">
    <property type="entry name" value="6-PGluconate_DH-like_C_sf"/>
</dbReference>
<dbReference type="GO" id="GO:0015940">
    <property type="term" value="P:pantothenate biosynthetic process"/>
    <property type="evidence" value="ECO:0007669"/>
    <property type="project" value="UniProtKB-UniPathway"/>
</dbReference>
<evidence type="ECO:0000256" key="1">
    <source>
        <dbReference type="ARBA" id="ARBA00004994"/>
    </source>
</evidence>
<protein>
    <recommendedName>
        <fullName evidence="4 10">2-dehydropantoate 2-reductase</fullName>
        <ecNumber evidence="3 10">1.1.1.169</ecNumber>
    </recommendedName>
    <alternativeName>
        <fullName evidence="8 10">Ketopantoate reductase</fullName>
    </alternativeName>
</protein>
<evidence type="ECO:0000313" key="13">
    <source>
        <dbReference type="EMBL" id="SEL93898.1"/>
    </source>
</evidence>
<dbReference type="GO" id="GO:0050661">
    <property type="term" value="F:NADP binding"/>
    <property type="evidence" value="ECO:0007669"/>
    <property type="project" value="TreeGrafter"/>
</dbReference>
<dbReference type="NCBIfam" id="TIGR00745">
    <property type="entry name" value="apbA_panE"/>
    <property type="match status" value="1"/>
</dbReference>
<sequence length="307" mass="31926">MSPIRISILGAGAMGSLFGGLMAEAGHAVELIDVNPAQIAAVREQGLLIRNDAGERRLAIPIKRPEEATRQPDWLIVFTKAMHTQGALAAARHLIGPQTRLLSLQNGLGNAEKLTAFADASRIAIGMTTVPADLVAPGEVHSHGESKTRVVMADGSENAALAALAAALDAAGLPCTVDPDAVVAIWEKVAFNVALNSLCAVTQRTVGGLGAAAEGRRLAHAVASETLAVAQAEGLAVLAERTHATIDHALDHHGGHKPSMLQDLLAKRPTEIETLNGAIVRAAERHGIAVPRTETLYALVKLAEHAA</sequence>
<dbReference type="InterPro" id="IPR013752">
    <property type="entry name" value="KPA_reductase"/>
</dbReference>
<evidence type="ECO:0000256" key="6">
    <source>
        <dbReference type="ARBA" id="ARBA00022857"/>
    </source>
</evidence>
<evidence type="ECO:0000256" key="2">
    <source>
        <dbReference type="ARBA" id="ARBA00007870"/>
    </source>
</evidence>